<dbReference type="RefSeq" id="WP_218323269.1">
    <property type="nucleotide sequence ID" value="NZ_JAEEGC010000164.1"/>
</dbReference>
<evidence type="ECO:0000313" key="3">
    <source>
        <dbReference type="Proteomes" id="UP000694308"/>
    </source>
</evidence>
<evidence type="ECO:0000259" key="1">
    <source>
        <dbReference type="Pfam" id="PF08241"/>
    </source>
</evidence>
<dbReference type="Proteomes" id="UP000694308">
    <property type="component" value="Unassembled WGS sequence"/>
</dbReference>
<dbReference type="Pfam" id="PF08241">
    <property type="entry name" value="Methyltransf_11"/>
    <property type="match status" value="1"/>
</dbReference>
<gene>
    <name evidence="2" type="ORF">I6U48_25415</name>
</gene>
<dbReference type="InterPro" id="IPR013216">
    <property type="entry name" value="Methyltransf_11"/>
</dbReference>
<dbReference type="AlphaFoldDB" id="A0A949TPL9"/>
<comment type="caution">
    <text evidence="2">The sequence shown here is derived from an EMBL/GenBank/DDBJ whole genome shotgun (WGS) entry which is preliminary data.</text>
</comment>
<organism evidence="2 3">
    <name type="scientific">Clostridium thailandense</name>
    <dbReference type="NCBI Taxonomy" id="2794346"/>
    <lineage>
        <taxon>Bacteria</taxon>
        <taxon>Bacillati</taxon>
        <taxon>Bacillota</taxon>
        <taxon>Clostridia</taxon>
        <taxon>Eubacteriales</taxon>
        <taxon>Clostridiaceae</taxon>
        <taxon>Clostridium</taxon>
    </lineage>
</organism>
<keyword evidence="3" id="KW-1185">Reference proteome</keyword>
<proteinExistence type="predicted"/>
<dbReference type="GO" id="GO:0032259">
    <property type="term" value="P:methylation"/>
    <property type="evidence" value="ECO:0007669"/>
    <property type="project" value="UniProtKB-KW"/>
</dbReference>
<dbReference type="PANTHER" id="PTHR43591:SF24">
    <property type="entry name" value="2-METHOXY-6-POLYPRENYL-1,4-BENZOQUINOL METHYLASE, MITOCHONDRIAL"/>
    <property type="match status" value="1"/>
</dbReference>
<accession>A0A949TPL9</accession>
<name>A0A949TPL9_9CLOT</name>
<sequence>MEAVLEKVEQYWSKRSDGYCEVNLQELYSFKREAWTDLINEYAPKVSGRKLKVLDIGTGPGFFAIIMASCGYEVTAVDYTDAMLQKAKKNAGIYKNNINFKRMDAHDLEFEDNTFDLIVTRNLTWNLQKPSEAYREWHRVLAKGGRLLNFDANWYLHLHDSEKRKEYERDRENTLEKGFEDHYTCTDINAMEDIARNLPLSKICRPEWDAKELLSIGFKKVMMEMEIGNRVWDEVERVNYGSTPMFMIAGEK</sequence>
<keyword evidence="2" id="KW-0489">Methyltransferase</keyword>
<dbReference type="EMBL" id="JAEEGC010000164">
    <property type="protein sequence ID" value="MBV7276225.1"/>
    <property type="molecule type" value="Genomic_DNA"/>
</dbReference>
<feature type="domain" description="Methyltransferase type 11" evidence="1">
    <location>
        <begin position="54"/>
        <end position="148"/>
    </location>
</feature>
<keyword evidence="2" id="KW-0808">Transferase</keyword>
<protein>
    <submittedName>
        <fullName evidence="2">Methyltransferase domain-containing protein</fullName>
    </submittedName>
</protein>
<evidence type="ECO:0000313" key="2">
    <source>
        <dbReference type="EMBL" id="MBV7276225.1"/>
    </source>
</evidence>
<dbReference type="PANTHER" id="PTHR43591">
    <property type="entry name" value="METHYLTRANSFERASE"/>
    <property type="match status" value="1"/>
</dbReference>
<dbReference type="GO" id="GO:0008757">
    <property type="term" value="F:S-adenosylmethionine-dependent methyltransferase activity"/>
    <property type="evidence" value="ECO:0007669"/>
    <property type="project" value="InterPro"/>
</dbReference>
<reference evidence="2" key="1">
    <citation type="submission" date="2020-12" db="EMBL/GenBank/DDBJ databases">
        <title>Clostridium thailandense sp. nov., a novel acetogenic bacterium isolated from peat land soil in Thailand.</title>
        <authorList>
            <person name="Chaikitkaew S."/>
            <person name="Birkeland N.K."/>
        </authorList>
    </citation>
    <scope>NUCLEOTIDE SEQUENCE</scope>
    <source>
        <strain evidence="2">PL3</strain>
    </source>
</reference>
<dbReference type="CDD" id="cd02440">
    <property type="entry name" value="AdoMet_MTases"/>
    <property type="match status" value="1"/>
</dbReference>